<dbReference type="InterPro" id="IPR042217">
    <property type="entry name" value="T4SS_VirB10/TrbI"/>
</dbReference>
<evidence type="ECO:0000313" key="6">
    <source>
        <dbReference type="EMBL" id="MBO2006547.1"/>
    </source>
</evidence>
<evidence type="ECO:0000256" key="2">
    <source>
        <dbReference type="ARBA" id="ARBA00010265"/>
    </source>
</evidence>
<dbReference type="Gene3D" id="2.40.128.260">
    <property type="entry name" value="Type IV secretion system, VirB10/TraB/TrbI"/>
    <property type="match status" value="1"/>
</dbReference>
<dbReference type="AlphaFoldDB" id="A0A939NR20"/>
<comment type="subcellular location">
    <subcellularLocation>
        <location evidence="1">Membrane</location>
        <topology evidence="1">Single-pass membrane protein</topology>
    </subcellularLocation>
</comment>
<protein>
    <submittedName>
        <fullName evidence="6">Uncharacterized protein</fullName>
    </submittedName>
</protein>
<comment type="similarity">
    <text evidence="2">Belongs to the TrbI/VirB10 family.</text>
</comment>
<name>A0A939NR20_SERMA</name>
<keyword evidence="5" id="KW-0472">Membrane</keyword>
<organism evidence="6">
    <name type="scientific">Serratia marcescens</name>
    <dbReference type="NCBI Taxonomy" id="615"/>
    <lineage>
        <taxon>Bacteria</taxon>
        <taxon>Pseudomonadati</taxon>
        <taxon>Pseudomonadota</taxon>
        <taxon>Gammaproteobacteria</taxon>
        <taxon>Enterobacterales</taxon>
        <taxon>Yersiniaceae</taxon>
        <taxon>Serratia</taxon>
    </lineage>
</organism>
<keyword evidence="3" id="KW-0812">Transmembrane</keyword>
<evidence type="ECO:0000256" key="5">
    <source>
        <dbReference type="ARBA" id="ARBA00023136"/>
    </source>
</evidence>
<dbReference type="EMBL" id="JAGETR010000004">
    <property type="protein sequence ID" value="MBO2006547.1"/>
    <property type="molecule type" value="Genomic_DNA"/>
</dbReference>
<dbReference type="InterPro" id="IPR005498">
    <property type="entry name" value="T4SS_VirB10/TraB/TrbI"/>
</dbReference>
<comment type="caution">
    <text evidence="6">The sequence shown here is derived from an EMBL/GenBank/DDBJ whole genome shotgun (WGS) entry which is preliminary data.</text>
</comment>
<evidence type="ECO:0000256" key="1">
    <source>
        <dbReference type="ARBA" id="ARBA00004167"/>
    </source>
</evidence>
<accession>A0A939NR20</accession>
<proteinExistence type="inferred from homology"/>
<reference evidence="6" key="1">
    <citation type="submission" date="2021-03" db="EMBL/GenBank/DDBJ databases">
        <title>Molecular epidemiology and mechanisms of colistin and carbapenem resistance in Enterobacteriaceae from clinical isolates, the environment and porcine samples in Pretoria, South Africa.</title>
        <authorList>
            <person name="Bogoshi D."/>
            <person name="Mbelle N.M."/>
            <person name="Naidoo V."/>
            <person name="Osei Sekyere J."/>
        </authorList>
    </citation>
    <scope>NUCLEOTIDE SEQUENCE</scope>
    <source>
        <strain evidence="6">C080</strain>
    </source>
</reference>
<sequence>MTRVPYDPNLFIPENTAIKCSLDRRFISDLAGKLVCTINEDVYSANRNVKLIEKGTAAYLMYKTGTFNHGQEPCLSLLRSLGKVRISRSFLPKLTR</sequence>
<dbReference type="GO" id="GO:0016020">
    <property type="term" value="C:membrane"/>
    <property type="evidence" value="ECO:0007669"/>
    <property type="project" value="UniProtKB-SubCell"/>
</dbReference>
<keyword evidence="4" id="KW-1133">Transmembrane helix</keyword>
<evidence type="ECO:0000256" key="4">
    <source>
        <dbReference type="ARBA" id="ARBA00022989"/>
    </source>
</evidence>
<dbReference type="Pfam" id="PF03743">
    <property type="entry name" value="TrbI"/>
    <property type="match status" value="1"/>
</dbReference>
<evidence type="ECO:0000256" key="3">
    <source>
        <dbReference type="ARBA" id="ARBA00022692"/>
    </source>
</evidence>
<gene>
    <name evidence="6" type="ORF">J4732_00645</name>
</gene>